<dbReference type="InterPro" id="IPR036291">
    <property type="entry name" value="NAD(P)-bd_dom_sf"/>
</dbReference>
<evidence type="ECO:0000313" key="5">
    <source>
        <dbReference type="Proteomes" id="UP000516361"/>
    </source>
</evidence>
<dbReference type="InterPro" id="IPR002347">
    <property type="entry name" value="SDR_fam"/>
</dbReference>
<keyword evidence="2" id="KW-0560">Oxidoreductase</keyword>
<dbReference type="PANTHER" id="PTHR44169:SF6">
    <property type="entry name" value="NADPH-DEPENDENT 1-ACYLDIHYDROXYACETONE PHOSPHATE REDUCTASE"/>
    <property type="match status" value="1"/>
</dbReference>
<sequence length="278" mass="31351">MKKVVIITGGSSGIGKSTVLKLLENNFTVYTGARNIDKMKDIEKKGAKISFLDVTQEETMKKFVEKVISKEKRIDILINNAGYGSYGAVEDVPIEEAKRQFEVNLFGLARMTQLVLPIMRQQRSGKIINISSVGGKIWMPMGTWYHASKHAVEGFTDCLRNEIKQFGINAILIEPGAINTSWGKITVDNLRKRSENGAYKKIANIIADSFYNIYEVKKSGLSSDKVAEVIIKSIKSNKPKARYAVPFQAKMLLFLRRLLNDNTFDSLLLKFFKIPKKF</sequence>
<gene>
    <name evidence="4" type="primary">yneD</name>
    <name evidence="4" type="ORF">OSSY52_13910</name>
</gene>
<evidence type="ECO:0000313" key="4">
    <source>
        <dbReference type="EMBL" id="BBE31250.1"/>
    </source>
</evidence>
<dbReference type="NCBIfam" id="NF004826">
    <property type="entry name" value="PRK06182.1"/>
    <property type="match status" value="1"/>
</dbReference>
<dbReference type="PRINTS" id="PR00080">
    <property type="entry name" value="SDRFAMILY"/>
</dbReference>
<dbReference type="GO" id="GO:0016491">
    <property type="term" value="F:oxidoreductase activity"/>
    <property type="evidence" value="ECO:0007669"/>
    <property type="project" value="UniProtKB-KW"/>
</dbReference>
<dbReference type="Gene3D" id="3.40.50.720">
    <property type="entry name" value="NAD(P)-binding Rossmann-like Domain"/>
    <property type="match status" value="1"/>
</dbReference>
<comment type="similarity">
    <text evidence="1 3">Belongs to the short-chain dehydrogenases/reductases (SDR) family.</text>
</comment>
<reference evidence="4 5" key="1">
    <citation type="submission" date="2018-06" db="EMBL/GenBank/DDBJ databases">
        <title>Genome sequencing of Oceanotoga sp. sy52.</title>
        <authorList>
            <person name="Mori K."/>
        </authorList>
    </citation>
    <scope>NUCLEOTIDE SEQUENCE [LARGE SCALE GENOMIC DNA]</scope>
    <source>
        <strain evidence="5">sy52</strain>
    </source>
</reference>
<dbReference type="CDD" id="cd05374">
    <property type="entry name" value="17beta-HSD-like_SDR_c"/>
    <property type="match status" value="1"/>
</dbReference>
<dbReference type="Proteomes" id="UP000516361">
    <property type="component" value="Chromosome"/>
</dbReference>
<accession>A0A7G1G445</accession>
<evidence type="ECO:0000256" key="1">
    <source>
        <dbReference type="ARBA" id="ARBA00006484"/>
    </source>
</evidence>
<dbReference type="AlphaFoldDB" id="A0A7G1G445"/>
<evidence type="ECO:0000256" key="2">
    <source>
        <dbReference type="ARBA" id="ARBA00023002"/>
    </source>
</evidence>
<dbReference type="PRINTS" id="PR00081">
    <property type="entry name" value="GDHRDH"/>
</dbReference>
<dbReference type="EMBL" id="AP018712">
    <property type="protein sequence ID" value="BBE31250.1"/>
    <property type="molecule type" value="Genomic_DNA"/>
</dbReference>
<protein>
    <submittedName>
        <fullName evidence="4">Short-chain dehydrogenase/reductase</fullName>
    </submittedName>
</protein>
<dbReference type="KEGG" id="ocy:OSSY52_13910"/>
<name>A0A7G1G445_9BACT</name>
<dbReference type="Pfam" id="PF00106">
    <property type="entry name" value="adh_short"/>
    <property type="match status" value="1"/>
</dbReference>
<dbReference type="PANTHER" id="PTHR44169">
    <property type="entry name" value="NADPH-DEPENDENT 1-ACYLDIHYDROXYACETONE PHOSPHATE REDUCTASE"/>
    <property type="match status" value="1"/>
</dbReference>
<dbReference type="FunCoup" id="A0A7G1G445">
    <property type="interactions" value="130"/>
</dbReference>
<dbReference type="InParanoid" id="A0A7G1G445"/>
<dbReference type="SUPFAM" id="SSF51735">
    <property type="entry name" value="NAD(P)-binding Rossmann-fold domains"/>
    <property type="match status" value="1"/>
</dbReference>
<proteinExistence type="inferred from homology"/>
<evidence type="ECO:0000256" key="3">
    <source>
        <dbReference type="RuleBase" id="RU000363"/>
    </source>
</evidence>
<organism evidence="4 5">
    <name type="scientific">Tepiditoga spiralis</name>
    <dbReference type="NCBI Taxonomy" id="2108365"/>
    <lineage>
        <taxon>Bacteria</taxon>
        <taxon>Thermotogati</taxon>
        <taxon>Thermotogota</taxon>
        <taxon>Thermotogae</taxon>
        <taxon>Petrotogales</taxon>
        <taxon>Petrotogaceae</taxon>
        <taxon>Tepiditoga</taxon>
    </lineage>
</organism>
<keyword evidence="5" id="KW-1185">Reference proteome</keyword>